<dbReference type="InterPro" id="IPR015802">
    <property type="entry name" value="Cu_amine_oxidase_N3"/>
</dbReference>
<dbReference type="EMBL" id="CP098809">
    <property type="protein sequence ID" value="USJ27691.1"/>
    <property type="molecule type" value="Genomic_DNA"/>
</dbReference>
<dbReference type="PANTHER" id="PTHR10638">
    <property type="entry name" value="COPPER AMINE OXIDASE"/>
    <property type="match status" value="1"/>
</dbReference>
<evidence type="ECO:0000256" key="8">
    <source>
        <dbReference type="RuleBase" id="RU000672"/>
    </source>
</evidence>
<dbReference type="GO" id="GO:0008131">
    <property type="term" value="F:primary methylamine oxidase activity"/>
    <property type="evidence" value="ECO:0007669"/>
    <property type="project" value="InterPro"/>
</dbReference>
<feature type="domain" description="Copper amine oxidase catalytic" evidence="9">
    <location>
        <begin position="238"/>
        <end position="636"/>
    </location>
</feature>
<feature type="domain" description="Copper amine oxidase N2-terminal" evidence="10">
    <location>
        <begin position="26"/>
        <end position="109"/>
    </location>
</feature>
<dbReference type="NCBIfam" id="NF008559">
    <property type="entry name" value="PRK11504.1"/>
    <property type="match status" value="1"/>
</dbReference>
<dbReference type="EC" id="1.4.3.-" evidence="8"/>
<gene>
    <name evidence="12" type="ORF">NE863_27650</name>
</gene>
<dbReference type="InterPro" id="IPR036460">
    <property type="entry name" value="Cu_amine_oxidase_C_sf"/>
</dbReference>
<feature type="active site" description="Schiff-base intermediate with substrate; via topaquinone" evidence="6">
    <location>
        <position position="395"/>
    </location>
</feature>
<evidence type="ECO:0000256" key="4">
    <source>
        <dbReference type="ARBA" id="ARBA00023002"/>
    </source>
</evidence>
<dbReference type="SUPFAM" id="SSF54416">
    <property type="entry name" value="Amine oxidase N-terminal region"/>
    <property type="match status" value="2"/>
</dbReference>
<dbReference type="InterPro" id="IPR016182">
    <property type="entry name" value="Cu_amine_oxidase_N-reg"/>
</dbReference>
<dbReference type="GO" id="GO:0005507">
    <property type="term" value="F:copper ion binding"/>
    <property type="evidence" value="ECO:0007669"/>
    <property type="project" value="InterPro"/>
</dbReference>
<dbReference type="InterPro" id="IPR000269">
    <property type="entry name" value="Cu_amine_oxidase"/>
</dbReference>
<comment type="cofactor">
    <cofactor evidence="8">
        <name>Cu cation</name>
        <dbReference type="ChEBI" id="CHEBI:23378"/>
    </cofactor>
    <text evidence="8">Contains 1 topaquinone per subunit.</text>
</comment>
<evidence type="ECO:0000259" key="9">
    <source>
        <dbReference type="Pfam" id="PF01179"/>
    </source>
</evidence>
<organism evidence="12 13">
    <name type="scientific">Ensifer adhaerens</name>
    <name type="common">Sinorhizobium morelense</name>
    <dbReference type="NCBI Taxonomy" id="106592"/>
    <lineage>
        <taxon>Bacteria</taxon>
        <taxon>Pseudomonadati</taxon>
        <taxon>Pseudomonadota</taxon>
        <taxon>Alphaproteobacteria</taxon>
        <taxon>Hyphomicrobiales</taxon>
        <taxon>Rhizobiaceae</taxon>
        <taxon>Sinorhizobium/Ensifer group</taxon>
        <taxon>Ensifer</taxon>
    </lineage>
</organism>
<proteinExistence type="inferred from homology"/>
<protein>
    <recommendedName>
        <fullName evidence="8">Amine oxidase</fullName>
        <ecNumber evidence="8">1.4.3.-</ecNumber>
    </recommendedName>
</protein>
<dbReference type="InterPro" id="IPR015798">
    <property type="entry name" value="Cu_amine_oxidase_C"/>
</dbReference>
<comment type="PTM">
    <text evidence="7 8">Topaquinone (TPQ) is generated by copper-dependent autoxidation of a specific tyrosyl residue.</text>
</comment>
<evidence type="ECO:0000256" key="1">
    <source>
        <dbReference type="ARBA" id="ARBA00007983"/>
    </source>
</evidence>
<dbReference type="Gene3D" id="3.10.450.40">
    <property type="match status" value="2"/>
</dbReference>
<feature type="domain" description="Copper amine oxidase N3-terminal" evidence="11">
    <location>
        <begin position="116"/>
        <end position="217"/>
    </location>
</feature>
<keyword evidence="4 8" id="KW-0560">Oxidoreductase</keyword>
<dbReference type="GO" id="GO:0048038">
    <property type="term" value="F:quinone binding"/>
    <property type="evidence" value="ECO:0007669"/>
    <property type="project" value="InterPro"/>
</dbReference>
<name>A0A9Q8YFP3_ENSAD</name>
<keyword evidence="5 8" id="KW-0186">Copper</keyword>
<evidence type="ECO:0000256" key="5">
    <source>
        <dbReference type="ARBA" id="ARBA00023008"/>
    </source>
</evidence>
<reference evidence="12" key="1">
    <citation type="submission" date="2022-06" db="EMBL/GenBank/DDBJ databases">
        <title>Physiological and biochemical characterization and genomic elucidation of a strain of the genus Ensifer adhaerens M8 that combines arsenic oxidation and chromium reduction.</title>
        <authorList>
            <person name="Li X."/>
            <person name="Yu c."/>
        </authorList>
    </citation>
    <scope>NUCLEOTIDE SEQUENCE</scope>
    <source>
        <strain evidence="12">M8</strain>
        <plasmid evidence="12">pB</plasmid>
    </source>
</reference>
<dbReference type="Pfam" id="PF01179">
    <property type="entry name" value="Cu_amine_oxid"/>
    <property type="match status" value="1"/>
</dbReference>
<keyword evidence="3 6" id="KW-0801">TPQ</keyword>
<dbReference type="SUPFAM" id="SSF49998">
    <property type="entry name" value="Amine oxidase catalytic domain"/>
    <property type="match status" value="1"/>
</dbReference>
<accession>A0A9Q8YFP3</accession>
<dbReference type="Pfam" id="PF02727">
    <property type="entry name" value="Cu_amine_oxidN2"/>
    <property type="match status" value="1"/>
</dbReference>
<keyword evidence="2 8" id="KW-0479">Metal-binding</keyword>
<evidence type="ECO:0000256" key="2">
    <source>
        <dbReference type="ARBA" id="ARBA00022723"/>
    </source>
</evidence>
<geneLocation type="plasmid" evidence="12 13">
    <name>pB</name>
</geneLocation>
<evidence type="ECO:0000313" key="12">
    <source>
        <dbReference type="EMBL" id="USJ27691.1"/>
    </source>
</evidence>
<evidence type="ECO:0000313" key="13">
    <source>
        <dbReference type="Proteomes" id="UP001055460"/>
    </source>
</evidence>
<dbReference type="Gene3D" id="2.70.98.20">
    <property type="entry name" value="Copper amine oxidase, catalytic domain"/>
    <property type="match status" value="1"/>
</dbReference>
<dbReference type="Proteomes" id="UP001055460">
    <property type="component" value="Plasmid pB"/>
</dbReference>
<evidence type="ECO:0000259" key="10">
    <source>
        <dbReference type="Pfam" id="PF02727"/>
    </source>
</evidence>
<feature type="active site" description="Proton acceptor" evidence="6">
    <location>
        <position position="311"/>
    </location>
</feature>
<dbReference type="Pfam" id="PF02728">
    <property type="entry name" value="Cu_amine_oxidN3"/>
    <property type="match status" value="1"/>
</dbReference>
<dbReference type="GO" id="GO:0009308">
    <property type="term" value="P:amine metabolic process"/>
    <property type="evidence" value="ECO:0007669"/>
    <property type="project" value="UniProtKB-UniRule"/>
</dbReference>
<sequence>MNVTTACHQSPDHCCAKKERSSASAHPLDPLSREELLSVFQIVREDPDFGQDFYFETVELYEPSKGVVRSFRPGDPIHRNARANLFRKDRDGVWRLIVCLEKRKIVRSEYIASAKPMIQLEQFVAIEDAVREAPDFIAACKRRGIVDMSNVCIDPWSAGNFGVPDEEGRYIAHVFAWLRLRENENFYAHPIGGLNAIVDIKTNQVLRVDDHEIIPIPMQEFNYEAQFIETPREPYKPLNIVQPEGVSFRLDGHQLTWDRWEFRVGFNSREGLTLHDIRYDGRPVIYRASLVEMVVPYGTPDRGHYRKNVFDIGEYGIGKLANSLKLGCDCLGAIQYLDAHLATMNGDVVTIENAICVHEEDAGLLWKHWDFRTNRVESRRARKFVVSCICTVANYEYGIFWYLHTDGSIELELKATGIINTTACHAGKPGRYGKEVAPGVLGHIHQHIFCARLDMSVDGDHNSVVELNTYAAAEGPDNPHGNAFYEEETILQSELQACRRVNQETHRAWKIISSDRKNHVGDPTAYKLEATHPVTPYVAAHSPSGRRSTFTSNHVWVTSYHPEERYPAGEYMNHSDGSGGVADFVKQDRPLVDQDLVLWHTFGVHHQVRPEDFPVQPCIFTGFKLMPSGFFDQNPGIDLANETNGASCHARADR</sequence>
<comment type="similarity">
    <text evidence="1 8">Belongs to the copper/topaquinone oxidase family.</text>
</comment>
<dbReference type="RefSeq" id="WP_058327407.1">
    <property type="nucleotide sequence ID" value="NZ_CP098809.1"/>
</dbReference>
<evidence type="ECO:0000256" key="7">
    <source>
        <dbReference type="PIRSR" id="PIRSR600269-51"/>
    </source>
</evidence>
<feature type="modified residue" description="2',4',5'-topaquinone" evidence="7">
    <location>
        <position position="395"/>
    </location>
</feature>
<dbReference type="PANTHER" id="PTHR10638:SF41">
    <property type="entry name" value="AMINE OXIDASE"/>
    <property type="match status" value="1"/>
</dbReference>
<keyword evidence="12" id="KW-0614">Plasmid</keyword>
<evidence type="ECO:0000256" key="6">
    <source>
        <dbReference type="PIRSR" id="PIRSR600269-50"/>
    </source>
</evidence>
<dbReference type="InterPro" id="IPR015800">
    <property type="entry name" value="Cu_amine_oxidase_N2"/>
</dbReference>
<evidence type="ECO:0000256" key="3">
    <source>
        <dbReference type="ARBA" id="ARBA00022772"/>
    </source>
</evidence>
<dbReference type="AlphaFoldDB" id="A0A9Q8YFP3"/>
<evidence type="ECO:0000259" key="11">
    <source>
        <dbReference type="Pfam" id="PF02728"/>
    </source>
</evidence>